<dbReference type="Gramene" id="ONIVA02G22390.4">
    <property type="protein sequence ID" value="ONIVA02G22390.4"/>
    <property type="gene ID" value="ONIVA02G22390"/>
</dbReference>
<proteinExistence type="predicted"/>
<reference evidence="5" key="1">
    <citation type="submission" date="2015-04" db="UniProtKB">
        <authorList>
            <consortium name="EnsemblPlants"/>
        </authorList>
    </citation>
    <scope>IDENTIFICATION</scope>
    <source>
        <strain evidence="5">SL10</strain>
    </source>
</reference>
<dbReference type="AlphaFoldDB" id="A0A0E0G850"/>
<feature type="coiled-coil region" evidence="1">
    <location>
        <begin position="676"/>
        <end position="703"/>
    </location>
</feature>
<dbReference type="eggNOG" id="KOG1889">
    <property type="taxonomic scope" value="Eukaryota"/>
</dbReference>
<dbReference type="PANTHER" id="PTHR45662">
    <property type="entry name" value="PHOSPHATIDYLINOSITIDE PHOSPHATASE SAC1"/>
    <property type="match status" value="1"/>
</dbReference>
<organism evidence="5">
    <name type="scientific">Oryza nivara</name>
    <name type="common">Indian wild rice</name>
    <name type="synonym">Oryza sativa f. spontanea</name>
    <dbReference type="NCBI Taxonomy" id="4536"/>
    <lineage>
        <taxon>Eukaryota</taxon>
        <taxon>Viridiplantae</taxon>
        <taxon>Streptophyta</taxon>
        <taxon>Embryophyta</taxon>
        <taxon>Tracheophyta</taxon>
        <taxon>Spermatophyta</taxon>
        <taxon>Magnoliopsida</taxon>
        <taxon>Liliopsida</taxon>
        <taxon>Poales</taxon>
        <taxon>Poaceae</taxon>
        <taxon>BOP clade</taxon>
        <taxon>Oryzoideae</taxon>
        <taxon>Oryzeae</taxon>
        <taxon>Oryzinae</taxon>
        <taxon>Oryza</taxon>
    </lineage>
</organism>
<evidence type="ECO:0000256" key="3">
    <source>
        <dbReference type="SAM" id="Phobius"/>
    </source>
</evidence>
<dbReference type="GO" id="GO:0005783">
    <property type="term" value="C:endoplasmic reticulum"/>
    <property type="evidence" value="ECO:0007669"/>
    <property type="project" value="TreeGrafter"/>
</dbReference>
<feature type="region of interest" description="Disordered" evidence="2">
    <location>
        <begin position="784"/>
        <end position="830"/>
    </location>
</feature>
<dbReference type="STRING" id="4536.A0A0E0G850"/>
<evidence type="ECO:0000256" key="2">
    <source>
        <dbReference type="SAM" id="MobiDB-lite"/>
    </source>
</evidence>
<dbReference type="EnsemblPlants" id="ONIVA02G22390.4">
    <property type="protein sequence ID" value="ONIVA02G22390.4"/>
    <property type="gene ID" value="ONIVA02G22390"/>
</dbReference>
<dbReference type="PROSITE" id="PS50275">
    <property type="entry name" value="SAC"/>
    <property type="match status" value="1"/>
</dbReference>
<feature type="transmembrane region" description="Helical" evidence="3">
    <location>
        <begin position="572"/>
        <end position="589"/>
    </location>
</feature>
<dbReference type="Proteomes" id="UP000006591">
    <property type="component" value="Chromosome 2"/>
</dbReference>
<dbReference type="Pfam" id="PF02383">
    <property type="entry name" value="Syja_N"/>
    <property type="match status" value="1"/>
</dbReference>
<dbReference type="InterPro" id="IPR002013">
    <property type="entry name" value="SAC_dom"/>
</dbReference>
<keyword evidence="3" id="KW-0472">Membrane</keyword>
<feature type="compositionally biased region" description="Basic residues" evidence="2">
    <location>
        <begin position="791"/>
        <end position="810"/>
    </location>
</feature>
<keyword evidence="1" id="KW-0175">Coiled coil</keyword>
<keyword evidence="6" id="KW-1185">Reference proteome</keyword>
<evidence type="ECO:0000256" key="1">
    <source>
        <dbReference type="SAM" id="Coils"/>
    </source>
</evidence>
<sequence length="830" mass="92131">MGGANDSSPSSKLHTRLRLWEFPDRYVFEPIDGLADLYLSANRSDGSMNLVEELPPRDSSTKPKCQTVYGVIGVLKLSVGSYFLVITGRDCVGSYLGHAIFKVTGLKVLPCSNSRSTSGNQSKMETEFSELLHAAEKTIGLYFSYDINLTLTGYIILVMSSNHFRFGDSWTSTCCQSFKANIHAEVGSEKVNVTLIARRCTRRIGTRMWRRGADPEGYAANFVESEQIMESKGFTASYVQVRGSIPFLWVQIVDLTYKPSFDIVRQEEAPRILERHFHDLQKKYGAVLAVDLVNTHGGEGRLHDRYAKSIEPILSEDIRYVHFDFHRICGHIHFERLSQLYDQIEDYLKKHRYFLLNGKGEKIEEQTGTIRTNCVDCLDRTNVTQSMIGGKILENQLQRIGVLGVNDTISNHPAFDAKYKVCELFMFTNPGSSCLYSSCLFVSPMLLLDAKYSCSVWANHGDSISTQYSGTPALKGDFVRYGKRSTQGILNDLWNSLARYYLNNFADGTKQDAMDLLQGHYIISVSRDMAGPSKAGLLENYASFRLAFALVMGALMFMMMSLRQARNDVRHLVLSLLWAGLCIGITHFVRANGRVSAVSTSPESALRPPLDVCCLGWQIAAAASRAVVDTSRPFQSVREAVEVFGERCLSSTSRASSESAGGGGGRPSPPAVLGCLRKLEAELAEARGELERLRQRQLHMETAVSSVAAQLSTGLAILSAGAARGKGKELAVVDIDVDLGGGGGRVRSDRWDESRAEEWMAASLEYLPSLSEALAIKMVDDDRHLGERRQGNARKKNTKNTMNSKKKQQQKKNGVSFVGRIFSSRKDKSR</sequence>
<keyword evidence="3" id="KW-1133">Transmembrane helix</keyword>
<accession>A0A0E0G850</accession>
<evidence type="ECO:0000259" key="4">
    <source>
        <dbReference type="PROSITE" id="PS50275"/>
    </source>
</evidence>
<evidence type="ECO:0000313" key="5">
    <source>
        <dbReference type="EnsemblPlants" id="ONIVA02G22390.4"/>
    </source>
</evidence>
<keyword evidence="3" id="KW-0812">Transmembrane</keyword>
<protein>
    <recommendedName>
        <fullName evidence="4">SAC domain-containing protein</fullName>
    </recommendedName>
</protein>
<dbReference type="OMA" id="CIAITHF"/>
<dbReference type="GO" id="GO:0043812">
    <property type="term" value="F:phosphatidylinositol-4-phosphate phosphatase activity"/>
    <property type="evidence" value="ECO:0007669"/>
    <property type="project" value="TreeGrafter"/>
</dbReference>
<dbReference type="PANTHER" id="PTHR45662:SF2">
    <property type="entry name" value="PHOSPHATIDYLINOSITOL-3-PHOSPHATASE SAC1"/>
    <property type="match status" value="1"/>
</dbReference>
<evidence type="ECO:0000313" key="6">
    <source>
        <dbReference type="Proteomes" id="UP000006591"/>
    </source>
</evidence>
<dbReference type="GO" id="GO:0046856">
    <property type="term" value="P:phosphatidylinositol dephosphorylation"/>
    <property type="evidence" value="ECO:0007669"/>
    <property type="project" value="TreeGrafter"/>
</dbReference>
<feature type="transmembrane region" description="Helical" evidence="3">
    <location>
        <begin position="542"/>
        <end position="560"/>
    </location>
</feature>
<reference evidence="5" key="2">
    <citation type="submission" date="2018-04" db="EMBL/GenBank/DDBJ databases">
        <title>OnivRS2 (Oryza nivara Reference Sequence Version 2).</title>
        <authorList>
            <person name="Zhang J."/>
            <person name="Kudrna D."/>
            <person name="Lee S."/>
            <person name="Talag J."/>
            <person name="Rajasekar S."/>
            <person name="Welchert J."/>
            <person name="Hsing Y.-I."/>
            <person name="Wing R.A."/>
        </authorList>
    </citation>
    <scope>NUCLEOTIDE SEQUENCE [LARGE SCALE GENOMIC DNA]</scope>
    <source>
        <strain evidence="5">SL10</strain>
    </source>
</reference>
<name>A0A0E0G850_ORYNI</name>
<feature type="domain" description="SAC" evidence="4">
    <location>
        <begin position="148"/>
        <end position="470"/>
    </location>
</feature>